<sequence length="771" mass="78885">ITTQPATTNICGAVGSTASMSVATNVPVSSYSWQYRVPTTANPNPAWITITAANAAVYSNYDTATLGITKTSTLPAKGTQYRVLINEGDCGILASDLASINIITAVKAGSITVPSTSVCLGGNLTMTLTGYVGTSFQWQSASYSSTTAPGTFADIDGATGTTYTLTNAQLNSDRSYRVIVTNSCDNTTATSATKTITVNPTSVAGTIISGGGTVCEGASGSMKVAGYVGKTQWQYSEDGVTYYDAPKASAVPVGLAFNTTSVSSTGATYVVTNITADLYFRVKVTSGVCSSAYTAPVQYVIGTTPLVGTASSASSPLCAGTGTTLNLSSATGVISWKKTTNGGATWSAIANSNSLSIPTGNLSVTTTFKAVVSIGGTCGEVESNLVVVNVDKVSKGGTVSTVVAGTEACSGVVKQLKVASNVGSIQWQSSPDNNVFTDIDGATSAIYNAVITTPTWFRVKATSGVCSSAYSNAIQLTLSAPAVAGTLSGANATVCSGTGTSLSLSGTTNGTLVWQKSTNWTSATPTWSAISATLIINNQFSTGNLSASTAYRVVATNVACVDYSNVYVVTVNAKPVAKSITANVTTPAGTAATSALCTDNSVAKVLTIGAGSVGTIQWETVVSATAPTASTVWTPIEGATGTSYTITNPSNGVNYFRAKFSNGVCADVYSAAFKVYYKDCVPPAKVSTAVPFAVVAYPNPYSDNFHLNLTTSSEERVGVSIYDMTGKLLDKLEVGATEASELSIGDRYASGVYNVVVTQGNEVKTLRVVKR</sequence>
<protein>
    <submittedName>
        <fullName evidence="3">T9SS type A sorting domain-containing protein</fullName>
    </submittedName>
</protein>
<dbReference type="NCBIfam" id="TIGR04183">
    <property type="entry name" value="Por_Secre_tail"/>
    <property type="match status" value="1"/>
</dbReference>
<dbReference type="RefSeq" id="WP_131477099.1">
    <property type="nucleotide sequence ID" value="NZ_SJPE01000031.1"/>
</dbReference>
<dbReference type="Pfam" id="PF18962">
    <property type="entry name" value="Por_Secre_tail"/>
    <property type="match status" value="1"/>
</dbReference>
<keyword evidence="1" id="KW-0732">Signal</keyword>
<keyword evidence="4" id="KW-1185">Reference proteome</keyword>
<comment type="caution">
    <text evidence="3">The sequence shown here is derived from an EMBL/GenBank/DDBJ whole genome shotgun (WGS) entry which is preliminary data.</text>
</comment>
<accession>A0A4Q9YME8</accession>
<organism evidence="3 4">
    <name type="scientific">Flavobacterium silvisoli</name>
    <dbReference type="NCBI Taxonomy" id="2529433"/>
    <lineage>
        <taxon>Bacteria</taxon>
        <taxon>Pseudomonadati</taxon>
        <taxon>Bacteroidota</taxon>
        <taxon>Flavobacteriia</taxon>
        <taxon>Flavobacteriales</taxon>
        <taxon>Flavobacteriaceae</taxon>
        <taxon>Flavobacterium</taxon>
    </lineage>
</organism>
<evidence type="ECO:0000259" key="2">
    <source>
        <dbReference type="Pfam" id="PF18962"/>
    </source>
</evidence>
<dbReference type="InterPro" id="IPR026444">
    <property type="entry name" value="Secre_tail"/>
</dbReference>
<reference evidence="3 4" key="1">
    <citation type="submission" date="2019-02" db="EMBL/GenBank/DDBJ databases">
        <title>Flavobacterium sp. RD-2-33 isolated from forest soil.</title>
        <authorList>
            <person name="Chaudhary D.K."/>
        </authorList>
    </citation>
    <scope>NUCLEOTIDE SEQUENCE [LARGE SCALE GENOMIC DNA]</scope>
    <source>
        <strain evidence="3 4">RD-2-33</strain>
    </source>
</reference>
<dbReference type="Gene3D" id="2.60.40.2700">
    <property type="match status" value="1"/>
</dbReference>
<feature type="domain" description="Secretion system C-terminal sorting" evidence="2">
    <location>
        <begin position="697"/>
        <end position="765"/>
    </location>
</feature>
<evidence type="ECO:0000313" key="3">
    <source>
        <dbReference type="EMBL" id="TBX64390.1"/>
    </source>
</evidence>
<dbReference type="Proteomes" id="UP000293300">
    <property type="component" value="Unassembled WGS sequence"/>
</dbReference>
<feature type="non-terminal residue" evidence="3">
    <location>
        <position position="1"/>
    </location>
</feature>
<evidence type="ECO:0000256" key="1">
    <source>
        <dbReference type="ARBA" id="ARBA00022729"/>
    </source>
</evidence>
<name>A0A4Q9YME8_9FLAO</name>
<dbReference type="OrthoDB" id="1363275at2"/>
<dbReference type="AlphaFoldDB" id="A0A4Q9YME8"/>
<evidence type="ECO:0000313" key="4">
    <source>
        <dbReference type="Proteomes" id="UP000293300"/>
    </source>
</evidence>
<gene>
    <name evidence="3" type="ORF">EZL74_13030</name>
</gene>
<proteinExistence type="predicted"/>
<dbReference type="EMBL" id="SJPE01000031">
    <property type="protein sequence ID" value="TBX64390.1"/>
    <property type="molecule type" value="Genomic_DNA"/>
</dbReference>